<reference evidence="6" key="1">
    <citation type="submission" date="2021-01" db="EMBL/GenBank/DDBJ databases">
        <authorList>
            <person name="Corre E."/>
            <person name="Pelletier E."/>
            <person name="Niang G."/>
            <person name="Scheremetjew M."/>
            <person name="Finn R."/>
            <person name="Kale V."/>
            <person name="Holt S."/>
            <person name="Cochrane G."/>
            <person name="Meng A."/>
            <person name="Brown T."/>
            <person name="Cohen L."/>
        </authorList>
    </citation>
    <scope>NUCLEOTIDE SEQUENCE</scope>
    <source>
        <strain evidence="7">GSO104</strain>
        <strain evidence="6">Pop2</strain>
    </source>
</reference>
<gene>
    <name evidence="7" type="ORF">DBRI00130_LOCUS40049</name>
    <name evidence="6" type="ORF">DBRI1063_LOCUS912</name>
</gene>
<dbReference type="EMBL" id="HBNS01055349">
    <property type="protein sequence ID" value="CAE4658123.1"/>
    <property type="molecule type" value="Transcribed_RNA"/>
</dbReference>
<name>A0A6U3NTE4_9STRA</name>
<dbReference type="InterPro" id="IPR046342">
    <property type="entry name" value="CBS_dom_sf"/>
</dbReference>
<evidence type="ECO:0000259" key="5">
    <source>
        <dbReference type="PROSITE" id="PS51371"/>
    </source>
</evidence>
<keyword evidence="3 4" id="KW-0129">CBS domain</keyword>
<feature type="domain" description="CBS" evidence="5">
    <location>
        <begin position="180"/>
        <end position="239"/>
    </location>
</feature>
<dbReference type="AlphaFoldDB" id="A0A6U3NTE4"/>
<evidence type="ECO:0000313" key="7">
    <source>
        <dbReference type="EMBL" id="CAE4658123.1"/>
    </source>
</evidence>
<accession>A0A6U3NTE4</accession>
<feature type="domain" description="CBS" evidence="5">
    <location>
        <begin position="256"/>
        <end position="313"/>
    </location>
</feature>
<dbReference type="Pfam" id="PF00571">
    <property type="entry name" value="CBS"/>
    <property type="match status" value="3"/>
</dbReference>
<dbReference type="PROSITE" id="PS51371">
    <property type="entry name" value="CBS"/>
    <property type="match status" value="3"/>
</dbReference>
<dbReference type="Gene3D" id="3.10.580.10">
    <property type="entry name" value="CBS-domain"/>
    <property type="match status" value="2"/>
</dbReference>
<dbReference type="SUPFAM" id="SSF54631">
    <property type="entry name" value="CBS-domain pair"/>
    <property type="match status" value="2"/>
</dbReference>
<dbReference type="SMART" id="SM00116">
    <property type="entry name" value="CBS"/>
    <property type="match status" value="4"/>
</dbReference>
<dbReference type="PANTHER" id="PTHR13780:SF35">
    <property type="entry name" value="LD22662P"/>
    <property type="match status" value="1"/>
</dbReference>
<evidence type="ECO:0000256" key="1">
    <source>
        <dbReference type="ARBA" id="ARBA00006750"/>
    </source>
</evidence>
<protein>
    <recommendedName>
        <fullName evidence="5">CBS domain-containing protein</fullName>
    </recommendedName>
</protein>
<keyword evidence="2" id="KW-0677">Repeat</keyword>
<comment type="similarity">
    <text evidence="1">Belongs to the 5'-AMP-activated protein kinase gamma subunit family.</text>
</comment>
<proteinExistence type="inferred from homology"/>
<feature type="domain" description="CBS" evidence="5">
    <location>
        <begin position="335"/>
        <end position="393"/>
    </location>
</feature>
<evidence type="ECO:0000256" key="4">
    <source>
        <dbReference type="PROSITE-ProRule" id="PRU00703"/>
    </source>
</evidence>
<dbReference type="InterPro" id="IPR050511">
    <property type="entry name" value="AMPK_gamma/SDS23_families"/>
</dbReference>
<dbReference type="EMBL" id="HBGN01001389">
    <property type="protein sequence ID" value="CAD9314506.1"/>
    <property type="molecule type" value="Transcribed_RNA"/>
</dbReference>
<sequence length="393" mass="43014">MMEQEALAIAQQAAAALDPSVTSGTMTGPAVVGASSSSSALLHEREVVRSTGRGAISSFLDLHTCFSVLRASGKVVVFDTRIPIQLAFYALVEHDMQAAPLWDPTACQFVGLLTVTDFIDILRYYRRTNADVSTLATRSITDILSDTNILNTVLVRHIPRRGGTAGVTTASNAPTPTSNISHHCTFLSADANTTLKHACRLLHRNSLDFLPVILPDDMRVLATITYTTILEHLVTNFREQRRLFDDTVYDLGIGTYHDNVITVTSSQSLADVLHTMHVNGLSAVPVVDEKTKKILGVYSRSDITFLATASDAEDAVANLDLSLDVLMSQRRTDVTTPDALHTCTVGHTLQSIFEYFAQWKFNRLIVVDDEERVVGVVSARDLVAYFLDERGTS</sequence>
<evidence type="ECO:0000256" key="3">
    <source>
        <dbReference type="ARBA" id="ARBA00023122"/>
    </source>
</evidence>
<evidence type="ECO:0000313" key="6">
    <source>
        <dbReference type="EMBL" id="CAD9314506.1"/>
    </source>
</evidence>
<dbReference type="PANTHER" id="PTHR13780">
    <property type="entry name" value="AMP-ACTIVATED PROTEIN KINASE, GAMMA REGULATORY SUBUNIT"/>
    <property type="match status" value="1"/>
</dbReference>
<evidence type="ECO:0000256" key="2">
    <source>
        <dbReference type="ARBA" id="ARBA00022737"/>
    </source>
</evidence>
<organism evidence="6">
    <name type="scientific">Ditylum brightwellii</name>
    <dbReference type="NCBI Taxonomy" id="49249"/>
    <lineage>
        <taxon>Eukaryota</taxon>
        <taxon>Sar</taxon>
        <taxon>Stramenopiles</taxon>
        <taxon>Ochrophyta</taxon>
        <taxon>Bacillariophyta</taxon>
        <taxon>Mediophyceae</taxon>
        <taxon>Lithodesmiophycidae</taxon>
        <taxon>Lithodesmiales</taxon>
        <taxon>Lithodesmiaceae</taxon>
        <taxon>Ditylum</taxon>
    </lineage>
</organism>
<dbReference type="InterPro" id="IPR000644">
    <property type="entry name" value="CBS_dom"/>
</dbReference>